<dbReference type="InterPro" id="IPR011856">
    <property type="entry name" value="tRNA_endonuc-like_dom_sf"/>
</dbReference>
<name>A0ABY5Y2G0_9BACT</name>
<keyword evidence="4" id="KW-1185">Reference proteome</keyword>
<evidence type="ECO:0000259" key="1">
    <source>
        <dbReference type="Pfam" id="PF09002"/>
    </source>
</evidence>
<dbReference type="Gene3D" id="1.10.10.680">
    <property type="entry name" value="Hypothetical protein VC1899 (Restriction endonuclease-like)"/>
    <property type="match status" value="1"/>
</dbReference>
<dbReference type="Pfam" id="PF09002">
    <property type="entry name" value="Card1_endonuc"/>
    <property type="match status" value="1"/>
</dbReference>
<gene>
    <name evidence="3" type="ORF">JBF11_01280</name>
</gene>
<dbReference type="InterPro" id="IPR015093">
    <property type="entry name" value="Card1_endonucl_dom"/>
</dbReference>
<dbReference type="Gene3D" id="3.40.50.10770">
    <property type="entry name" value="Hypothetical protein VC1899 like domain (Restriction endonuclease-like)"/>
    <property type="match status" value="1"/>
</dbReference>
<dbReference type="EMBL" id="CP065938">
    <property type="protein sequence ID" value="UWX05986.1"/>
    <property type="molecule type" value="Genomic_DNA"/>
</dbReference>
<protein>
    <submittedName>
        <fullName evidence="3">DUF1887 family protein</fullName>
    </submittedName>
</protein>
<organism evidence="3 4">
    <name type="scientific">Taurinivorans muris</name>
    <dbReference type="NCBI Taxonomy" id="2787751"/>
    <lineage>
        <taxon>Bacteria</taxon>
        <taxon>Pseudomonadati</taxon>
        <taxon>Thermodesulfobacteriota</taxon>
        <taxon>Desulfovibrionia</taxon>
        <taxon>Desulfovibrionales</taxon>
        <taxon>Desulfovibrionaceae</taxon>
        <taxon>Taurinivorans</taxon>
    </lineage>
</organism>
<reference evidence="3" key="1">
    <citation type="submission" date="2020-12" db="EMBL/GenBank/DDBJ databases">
        <title>Taurinivorans muris gen. nov., sp. nov., fundamental and realized metabolic niche of a ubiquitous sulfidogenic bacterium in the murine intestine.</title>
        <authorList>
            <person name="Ye H."/>
            <person name="Hanson B.T."/>
            <person name="Loy A."/>
        </authorList>
    </citation>
    <scope>NUCLEOTIDE SEQUENCE</scope>
    <source>
        <strain evidence="3">LT0009</strain>
    </source>
</reference>
<evidence type="ECO:0000313" key="4">
    <source>
        <dbReference type="Proteomes" id="UP001058120"/>
    </source>
</evidence>
<feature type="domain" description="Card1 endonuclease" evidence="1">
    <location>
        <begin position="233"/>
        <end position="375"/>
    </location>
</feature>
<accession>A0ABY5Y2G0</accession>
<dbReference type="Proteomes" id="UP001058120">
    <property type="component" value="Chromosome"/>
</dbReference>
<dbReference type="Pfam" id="PF23400">
    <property type="entry name" value="CARF_Card1"/>
    <property type="match status" value="1"/>
</dbReference>
<feature type="domain" description="Card1 CARF" evidence="2">
    <location>
        <begin position="11"/>
        <end position="148"/>
    </location>
</feature>
<dbReference type="SUPFAM" id="SSF52980">
    <property type="entry name" value="Restriction endonuclease-like"/>
    <property type="match status" value="1"/>
</dbReference>
<dbReference type="Gene3D" id="3.40.1350.10">
    <property type="match status" value="1"/>
</dbReference>
<dbReference type="InterPro" id="IPR011335">
    <property type="entry name" value="Restrct_endonuc-II-like"/>
</dbReference>
<evidence type="ECO:0000313" key="3">
    <source>
        <dbReference type="EMBL" id="UWX05986.1"/>
    </source>
</evidence>
<sequence length="384" mass="44104">MEEQIPHFKTHICYVSAESMPNLLLCLDPALKPEKVYLLTSKEMVNNGKYGVLAQNFRNLGVQVERKELQDISLFSLQRVIEDFINALPDEAMTEFAFNITCGTKLMTMAAVSACNQCIEMFYVDTSNSKLFLLKEKKEYALSNFCNVQTILNSYGFRIVNKTQTKREHGKIIQILLNQRIGTIKILNALSARAKESKISKIEKMTPELDELLVKCEEAKLLERQGDTLIFADEDSRSFCNGIWLEEYVYQTLAQLELNKQIADYEGAVEIIYADRVVSNSDAKPDNELDALFVRENILYLVECKTCRMNDDKKSRDIMYKLDSLHNKIGGVFGRGILISLESLSENERKHAQKNNLIVIDDIQKIKNLRKALIEIFENEKRKK</sequence>
<proteinExistence type="predicted"/>
<dbReference type="RefSeq" id="WP_334315581.1">
    <property type="nucleotide sequence ID" value="NZ_CP065938.1"/>
</dbReference>
<evidence type="ECO:0000259" key="2">
    <source>
        <dbReference type="Pfam" id="PF23400"/>
    </source>
</evidence>
<dbReference type="InterPro" id="IPR056339">
    <property type="entry name" value="CARF_Card1"/>
</dbReference>